<protein>
    <submittedName>
        <fullName evidence="6">2-hydroxyacid dehydrogenase homolog</fullName>
    </submittedName>
</protein>
<keyword evidence="2 4" id="KW-0560">Oxidoreductase</keyword>
<organism evidence="6 7">
    <name type="scientific">Paraglaciecola arctica BSs20135</name>
    <dbReference type="NCBI Taxonomy" id="493475"/>
    <lineage>
        <taxon>Bacteria</taxon>
        <taxon>Pseudomonadati</taxon>
        <taxon>Pseudomonadota</taxon>
        <taxon>Gammaproteobacteria</taxon>
        <taxon>Alteromonadales</taxon>
        <taxon>Alteromonadaceae</taxon>
        <taxon>Paraglaciecola</taxon>
    </lineage>
</organism>
<dbReference type="RefSeq" id="WP_007616088.1">
    <property type="nucleotide sequence ID" value="NZ_BAEO01000006.1"/>
</dbReference>
<proteinExistence type="inferred from homology"/>
<dbReference type="InterPro" id="IPR058205">
    <property type="entry name" value="D-LDH-like"/>
</dbReference>
<dbReference type="STRING" id="493475.GARC_0343"/>
<dbReference type="SUPFAM" id="SSF51735">
    <property type="entry name" value="NAD(P)-binding Rossmann-fold domains"/>
    <property type="match status" value="1"/>
</dbReference>
<dbReference type="Proteomes" id="UP000006327">
    <property type="component" value="Unassembled WGS sequence"/>
</dbReference>
<dbReference type="PANTHER" id="PTHR43026:SF1">
    <property type="entry name" value="2-HYDROXYACID DEHYDROGENASE HOMOLOG 1-RELATED"/>
    <property type="match status" value="1"/>
</dbReference>
<dbReference type="InterPro" id="IPR029753">
    <property type="entry name" value="D-isomer_DH_CS"/>
</dbReference>
<dbReference type="PROSITE" id="PS00670">
    <property type="entry name" value="D_2_HYDROXYACID_DH_2"/>
    <property type="match status" value="1"/>
</dbReference>
<dbReference type="InterPro" id="IPR036291">
    <property type="entry name" value="NAD(P)-bd_dom_sf"/>
</dbReference>
<evidence type="ECO:0000259" key="5">
    <source>
        <dbReference type="SMART" id="SM00997"/>
    </source>
</evidence>
<reference evidence="6 7" key="1">
    <citation type="journal article" date="2017" name="Antonie Van Leeuwenhoek">
        <title>Rhizobium rhizosphaerae sp. nov., a novel species isolated from rice rhizosphere.</title>
        <authorList>
            <person name="Zhao J.J."/>
            <person name="Zhang J."/>
            <person name="Zhang R.J."/>
            <person name="Zhang C.W."/>
            <person name="Yin H.Q."/>
            <person name="Zhang X.X."/>
        </authorList>
    </citation>
    <scope>NUCLEOTIDE SEQUENCE [LARGE SCALE GENOMIC DNA]</scope>
    <source>
        <strain evidence="6 7">BSs20135</strain>
    </source>
</reference>
<keyword evidence="7" id="KW-1185">Reference proteome</keyword>
<dbReference type="Gene3D" id="3.40.50.720">
    <property type="entry name" value="NAD(P)-binding Rossmann-like Domain"/>
    <property type="match status" value="2"/>
</dbReference>
<sequence>MKVGVFSCKPYDRKFLSARNSNFGFDLEFLDTSLNNETVELARPFDAVSVFVNDVIDVTVLKALKSFDIHHVALRCAGFNNIDLQQALKLGISVSRVPSYSAESVAEHTVGIILALNRKLLKASNRVLDNNYELDGLLGFNLRSKTVGVVGTGSIGRRLVEILTGFGCRILCCDPSPSAKIVAMGHQYVSLEKLIKESDVISLHCPLNAGSQHMIDHASIQNMKDNVMLINTSRGGLINTQAIVAGLKSEKIGYLGLDIYEMESELSNKDLICETVPDNTYQRLGTFPNVLITAHQGFFTVESLQQSADTTLKNLQYYFAGRVCNETFLL</sequence>
<evidence type="ECO:0000313" key="6">
    <source>
        <dbReference type="EMBL" id="GAC17325.1"/>
    </source>
</evidence>
<dbReference type="GO" id="GO:0051287">
    <property type="term" value="F:NAD binding"/>
    <property type="evidence" value="ECO:0007669"/>
    <property type="project" value="InterPro"/>
</dbReference>
<dbReference type="PANTHER" id="PTHR43026">
    <property type="entry name" value="2-HYDROXYACID DEHYDROGENASE HOMOLOG 1-RELATED"/>
    <property type="match status" value="1"/>
</dbReference>
<evidence type="ECO:0000256" key="2">
    <source>
        <dbReference type="ARBA" id="ARBA00023002"/>
    </source>
</evidence>
<evidence type="ECO:0000256" key="1">
    <source>
        <dbReference type="ARBA" id="ARBA00005854"/>
    </source>
</evidence>
<dbReference type="Pfam" id="PF02826">
    <property type="entry name" value="2-Hacid_dh_C"/>
    <property type="match status" value="1"/>
</dbReference>
<dbReference type="InterPro" id="IPR029752">
    <property type="entry name" value="D-isomer_DH_CS1"/>
</dbReference>
<dbReference type="PROSITE" id="PS00065">
    <property type="entry name" value="D_2_HYDROXYACID_DH_1"/>
    <property type="match status" value="1"/>
</dbReference>
<dbReference type="eggNOG" id="COG1052">
    <property type="taxonomic scope" value="Bacteria"/>
</dbReference>
<name>K6Z1K8_9ALTE</name>
<dbReference type="InterPro" id="IPR006139">
    <property type="entry name" value="D-isomer_2_OHA_DH_cat_dom"/>
</dbReference>
<dbReference type="PROSITE" id="PS00671">
    <property type="entry name" value="D_2_HYDROXYACID_DH_3"/>
    <property type="match status" value="1"/>
</dbReference>
<keyword evidence="3" id="KW-0520">NAD</keyword>
<evidence type="ECO:0000313" key="7">
    <source>
        <dbReference type="Proteomes" id="UP000006327"/>
    </source>
</evidence>
<dbReference type="Pfam" id="PF00389">
    <property type="entry name" value="2-Hacid_dh"/>
    <property type="match status" value="1"/>
</dbReference>
<comment type="similarity">
    <text evidence="1 4">Belongs to the D-isomer specific 2-hydroxyacid dehydrogenase family.</text>
</comment>
<dbReference type="SMART" id="SM00997">
    <property type="entry name" value="AdoHcyase_NAD"/>
    <property type="match status" value="1"/>
</dbReference>
<dbReference type="EMBL" id="BAEO01000006">
    <property type="protein sequence ID" value="GAC17325.1"/>
    <property type="molecule type" value="Genomic_DNA"/>
</dbReference>
<accession>K6Z1K8</accession>
<feature type="domain" description="S-adenosyl-L-homocysteine hydrolase NAD binding" evidence="5">
    <location>
        <begin position="130"/>
        <end position="276"/>
    </location>
</feature>
<dbReference type="CDD" id="cd12183">
    <property type="entry name" value="LDH_like_2"/>
    <property type="match status" value="1"/>
</dbReference>
<dbReference type="InterPro" id="IPR015878">
    <property type="entry name" value="Ado_hCys_hydrolase_NAD-bd"/>
</dbReference>
<evidence type="ECO:0000256" key="4">
    <source>
        <dbReference type="RuleBase" id="RU003719"/>
    </source>
</evidence>
<dbReference type="AlphaFoldDB" id="K6Z1K8"/>
<gene>
    <name evidence="6" type="primary">ddh</name>
    <name evidence="6" type="ORF">GARC_0343</name>
</gene>
<comment type="caution">
    <text evidence="6">The sequence shown here is derived from an EMBL/GenBank/DDBJ whole genome shotgun (WGS) entry which is preliminary data.</text>
</comment>
<dbReference type="InterPro" id="IPR006140">
    <property type="entry name" value="D-isomer_DH_NAD-bd"/>
</dbReference>
<evidence type="ECO:0000256" key="3">
    <source>
        <dbReference type="ARBA" id="ARBA00023027"/>
    </source>
</evidence>
<dbReference type="SUPFAM" id="SSF52283">
    <property type="entry name" value="Formate/glycerate dehydrogenase catalytic domain-like"/>
    <property type="match status" value="1"/>
</dbReference>
<dbReference type="GO" id="GO:0008720">
    <property type="term" value="F:D-lactate dehydrogenase (NAD+) activity"/>
    <property type="evidence" value="ECO:0007669"/>
    <property type="project" value="TreeGrafter"/>
</dbReference>
<dbReference type="OrthoDB" id="9805416at2"/>